<comment type="caution">
    <text evidence="9">The sequence shown here is derived from an EMBL/GenBank/DDBJ whole genome shotgun (WGS) entry which is preliminary data.</text>
</comment>
<keyword evidence="4 7" id="KW-0812">Transmembrane</keyword>
<evidence type="ECO:0000313" key="9">
    <source>
        <dbReference type="EMBL" id="MCC3145677.1"/>
    </source>
</evidence>
<dbReference type="PANTHER" id="PTHR30252">
    <property type="entry name" value="INNER MEMBRANE PEPTIDE TRANSPORTER"/>
    <property type="match status" value="1"/>
</dbReference>
<feature type="transmembrane region" description="Helical" evidence="7">
    <location>
        <begin position="310"/>
        <end position="333"/>
    </location>
</feature>
<feature type="transmembrane region" description="Helical" evidence="7">
    <location>
        <begin position="6"/>
        <end position="26"/>
    </location>
</feature>
<feature type="transmembrane region" description="Helical" evidence="7">
    <location>
        <begin position="54"/>
        <end position="74"/>
    </location>
</feature>
<dbReference type="GO" id="GO:0005886">
    <property type="term" value="C:plasma membrane"/>
    <property type="evidence" value="ECO:0007669"/>
    <property type="project" value="UniProtKB-SubCell"/>
</dbReference>
<feature type="transmembrane region" description="Helical" evidence="7">
    <location>
        <begin position="80"/>
        <end position="98"/>
    </location>
</feature>
<evidence type="ECO:0000256" key="6">
    <source>
        <dbReference type="ARBA" id="ARBA00023136"/>
    </source>
</evidence>
<evidence type="ECO:0000256" key="2">
    <source>
        <dbReference type="ARBA" id="ARBA00007755"/>
    </source>
</evidence>
<dbReference type="GO" id="GO:0009267">
    <property type="term" value="P:cellular response to starvation"/>
    <property type="evidence" value="ECO:0007669"/>
    <property type="project" value="InterPro"/>
</dbReference>
<evidence type="ECO:0000259" key="8">
    <source>
        <dbReference type="Pfam" id="PF02554"/>
    </source>
</evidence>
<dbReference type="EMBL" id="JAJFAT010000015">
    <property type="protein sequence ID" value="MCC3145677.1"/>
    <property type="molecule type" value="Genomic_DNA"/>
</dbReference>
<dbReference type="InterPro" id="IPR051605">
    <property type="entry name" value="CstA"/>
</dbReference>
<dbReference type="InterPro" id="IPR003706">
    <property type="entry name" value="CstA_N"/>
</dbReference>
<feature type="transmembrane region" description="Helical" evidence="7">
    <location>
        <begin position="361"/>
        <end position="379"/>
    </location>
</feature>
<evidence type="ECO:0000256" key="5">
    <source>
        <dbReference type="ARBA" id="ARBA00022989"/>
    </source>
</evidence>
<feature type="domain" description="CstA N-terminal" evidence="8">
    <location>
        <begin position="5"/>
        <end position="143"/>
    </location>
</feature>
<gene>
    <name evidence="9" type="ORF">LJ207_10115</name>
</gene>
<feature type="transmembrane region" description="Helical" evidence="7">
    <location>
        <begin position="264"/>
        <end position="290"/>
    </location>
</feature>
<evidence type="ECO:0000256" key="3">
    <source>
        <dbReference type="ARBA" id="ARBA00022475"/>
    </source>
</evidence>
<comment type="similarity">
    <text evidence="2">Belongs to the peptide transporter carbon starvation (CstA) (TC 2.A.114) family.</text>
</comment>
<comment type="subcellular location">
    <subcellularLocation>
        <location evidence="1">Cell membrane</location>
        <topology evidence="1">Multi-pass membrane protein</topology>
    </subcellularLocation>
</comment>
<name>A0AAW4X1M5_9FIRM</name>
<feature type="transmembrane region" description="Helical" evidence="7">
    <location>
        <begin position="439"/>
        <end position="461"/>
    </location>
</feature>
<keyword evidence="10" id="KW-1185">Reference proteome</keyword>
<keyword evidence="3" id="KW-1003">Cell membrane</keyword>
<proteinExistence type="inferred from homology"/>
<sequence length="480" mass="51720">MLSFLSSLAVLILGYFIYGTVVDKIFGSEIQRETPAISQADGVDYVAMDWKKAFLIQFLNIAGLGPIFGAIAGALWGPSAFIWIVLGTIFAGGVHDYLSGMLSIRSNGASIAEIIGNNLGNKIRQIMRIFSIVLLILVGTVFMTGPALLLANLTPDFLGVNSWLIIILGYYFVATFLPVDKIIGKLYPVFGLTLLIMALGVGGGLIIGNYDIPNIALNNLHPESLPIWPLMFVTIACGAISGFHSTQSPIMARCTTNEKEGRRIFYGAMVAEGIVALIWAAAAMTFFQGTGGLGTALVEFGGPAGVVHEITGTMMGVIGGLLAMLGVVAAPITSGDTAFRSVRLALSDIFSLDQKPIKNRLMLAIPIFIIGGSLSQINFDVLWRYFAWSNQTMAMVVLWAGAVWLAKNDKNHWIASIPAFFMTGVSATYILYAPEGFQLAYNISVPIGILTAVSTMLIFLYKISKTDFIENMQPEQKEAV</sequence>
<dbReference type="PANTHER" id="PTHR30252:SF4">
    <property type="entry name" value="CARBON STARVATION"/>
    <property type="match status" value="1"/>
</dbReference>
<evidence type="ECO:0000256" key="4">
    <source>
        <dbReference type="ARBA" id="ARBA00022692"/>
    </source>
</evidence>
<feature type="transmembrane region" description="Helical" evidence="7">
    <location>
        <begin position="186"/>
        <end position="207"/>
    </location>
</feature>
<dbReference type="Pfam" id="PF02554">
    <property type="entry name" value="CstA"/>
    <property type="match status" value="3"/>
</dbReference>
<feature type="transmembrane region" description="Helical" evidence="7">
    <location>
        <begin position="129"/>
        <end position="151"/>
    </location>
</feature>
<feature type="transmembrane region" description="Helical" evidence="7">
    <location>
        <begin position="227"/>
        <end position="243"/>
    </location>
</feature>
<evidence type="ECO:0000313" key="10">
    <source>
        <dbReference type="Proteomes" id="UP001199296"/>
    </source>
</evidence>
<organism evidence="9 10">
    <name type="scientific">Halanaerobium polyolivorans</name>
    <dbReference type="NCBI Taxonomy" id="2886943"/>
    <lineage>
        <taxon>Bacteria</taxon>
        <taxon>Bacillati</taxon>
        <taxon>Bacillota</taxon>
        <taxon>Clostridia</taxon>
        <taxon>Halanaerobiales</taxon>
        <taxon>Halanaerobiaceae</taxon>
        <taxon>Halanaerobium</taxon>
    </lineage>
</organism>
<evidence type="ECO:0000256" key="1">
    <source>
        <dbReference type="ARBA" id="ARBA00004651"/>
    </source>
</evidence>
<accession>A0AAW4X1M5</accession>
<feature type="transmembrane region" description="Helical" evidence="7">
    <location>
        <begin position="157"/>
        <end position="179"/>
    </location>
</feature>
<keyword evidence="5 7" id="KW-1133">Transmembrane helix</keyword>
<feature type="domain" description="CstA N-terminal" evidence="8">
    <location>
        <begin position="302"/>
        <end position="425"/>
    </location>
</feature>
<dbReference type="Proteomes" id="UP001199296">
    <property type="component" value="Unassembled WGS sequence"/>
</dbReference>
<protein>
    <submittedName>
        <fullName evidence="9">Carbon starvation protein A</fullName>
    </submittedName>
</protein>
<reference evidence="9 10" key="1">
    <citation type="submission" date="2021-10" db="EMBL/GenBank/DDBJ databases">
        <authorList>
            <person name="Grouzdev D.S."/>
            <person name="Pantiukh K.S."/>
            <person name="Krutkina M.S."/>
        </authorList>
    </citation>
    <scope>NUCLEOTIDE SEQUENCE [LARGE SCALE GENOMIC DNA]</scope>
    <source>
        <strain evidence="9 10">Z-7514</strain>
    </source>
</reference>
<feature type="transmembrane region" description="Helical" evidence="7">
    <location>
        <begin position="413"/>
        <end position="433"/>
    </location>
</feature>
<feature type="domain" description="CstA N-terminal" evidence="8">
    <location>
        <begin position="160"/>
        <end position="286"/>
    </location>
</feature>
<feature type="transmembrane region" description="Helical" evidence="7">
    <location>
        <begin position="385"/>
        <end position="406"/>
    </location>
</feature>
<keyword evidence="6 7" id="KW-0472">Membrane</keyword>
<dbReference type="RefSeq" id="WP_229346378.1">
    <property type="nucleotide sequence ID" value="NZ_JAJFAT010000015.1"/>
</dbReference>
<dbReference type="AlphaFoldDB" id="A0AAW4X1M5"/>
<evidence type="ECO:0000256" key="7">
    <source>
        <dbReference type="SAM" id="Phobius"/>
    </source>
</evidence>